<keyword evidence="15" id="KW-1185">Reference proteome</keyword>
<dbReference type="SUPFAM" id="SSF53448">
    <property type="entry name" value="Nucleotide-diphospho-sugar transferases"/>
    <property type="match status" value="1"/>
</dbReference>
<dbReference type="NCBIfam" id="NF003962">
    <property type="entry name" value="PRK05454.2-5"/>
    <property type="match status" value="1"/>
</dbReference>
<dbReference type="InterPro" id="IPR029044">
    <property type="entry name" value="Nucleotide-diphossugar_trans"/>
</dbReference>
<evidence type="ECO:0000256" key="9">
    <source>
        <dbReference type="ARBA" id="ARBA00022692"/>
    </source>
</evidence>
<dbReference type="Gene3D" id="3.90.550.10">
    <property type="entry name" value="Spore Coat Polysaccharide Biosynthesis Protein SpsA, Chain A"/>
    <property type="match status" value="1"/>
</dbReference>
<accession>A0ABS3CXD9</accession>
<evidence type="ECO:0000256" key="8">
    <source>
        <dbReference type="ARBA" id="ARBA00022679"/>
    </source>
</evidence>
<comment type="pathway">
    <text evidence="2">Glycan metabolism; osmoregulated periplasmic glucan (OPG) biosynthesis.</text>
</comment>
<keyword evidence="9 12" id="KW-0812">Transmembrane</keyword>
<dbReference type="PANTHER" id="PTHR43867">
    <property type="entry name" value="CELLULOSE SYNTHASE CATALYTIC SUBUNIT A [UDP-FORMING]"/>
    <property type="match status" value="1"/>
</dbReference>
<proteinExistence type="inferred from homology"/>
<feature type="transmembrane region" description="Helical" evidence="12">
    <location>
        <begin position="35"/>
        <end position="56"/>
    </location>
</feature>
<dbReference type="Pfam" id="PF13632">
    <property type="entry name" value="Glyco_trans_2_3"/>
    <property type="match status" value="1"/>
</dbReference>
<evidence type="ECO:0000256" key="11">
    <source>
        <dbReference type="ARBA" id="ARBA00023136"/>
    </source>
</evidence>
<dbReference type="InterPro" id="IPR050321">
    <property type="entry name" value="Glycosyltr_2/OpgH_subfam"/>
</dbReference>
<evidence type="ECO:0000256" key="4">
    <source>
        <dbReference type="ARBA" id="ARBA00020585"/>
    </source>
</evidence>
<evidence type="ECO:0000256" key="7">
    <source>
        <dbReference type="ARBA" id="ARBA00022676"/>
    </source>
</evidence>
<dbReference type="PANTHER" id="PTHR43867:SF5">
    <property type="entry name" value="GLUCANS BIOSYNTHESIS GLUCOSYLTRANSFERASE H"/>
    <property type="match status" value="1"/>
</dbReference>
<evidence type="ECO:0000256" key="12">
    <source>
        <dbReference type="SAM" id="Phobius"/>
    </source>
</evidence>
<keyword evidence="5" id="KW-1003">Cell membrane</keyword>
<evidence type="ECO:0000256" key="1">
    <source>
        <dbReference type="ARBA" id="ARBA00004429"/>
    </source>
</evidence>
<feature type="transmembrane region" description="Helical" evidence="12">
    <location>
        <begin position="531"/>
        <end position="551"/>
    </location>
</feature>
<feature type="transmembrane region" description="Helical" evidence="12">
    <location>
        <begin position="478"/>
        <end position="496"/>
    </location>
</feature>
<gene>
    <name evidence="14" type="primary">mdoH</name>
    <name evidence="14" type="ORF">J0A65_10515</name>
</gene>
<evidence type="ECO:0000256" key="2">
    <source>
        <dbReference type="ARBA" id="ARBA00005001"/>
    </source>
</evidence>
<dbReference type="Proteomes" id="UP000663992">
    <property type="component" value="Unassembled WGS sequence"/>
</dbReference>
<keyword evidence="7" id="KW-0328">Glycosyltransferase</keyword>
<name>A0ABS3CXD9_9ALTE</name>
<keyword evidence="11 12" id="KW-0472">Membrane</keyword>
<dbReference type="NCBIfam" id="NF003958">
    <property type="entry name" value="PRK05454.2-1"/>
    <property type="match status" value="1"/>
</dbReference>
<sequence>MSGIQLTSNKSEAAKVGNSSAPWQILLNHKALRQWLFFLLVSTSAVAGISMMTHILKANGLTGLETTLLVLFAIVFSWIVCAFWSAVIGFALQWLRIDPLSLKRNLALPEDCGAPMQRTALVMPVYNEDTRRIMAGFETCLRQLAQTGHLAQFDMYMLSDTRNVDMAQAELDHWHAMQQRLGELGKHAFYRRREKNSERKVGNLKEFCQRFGYRYEHMIVLDADSVMSGQAMLQLVHSMEQNPKVGLIQTVPIPVRQTTLFGRFLQFASELYCPMLATGLSFWQTDSANYWGHNAIIRMDAFMQHCGLPRLNGPAPFGGDILSHDFVEAALLRRAGWDVFLLTEVRGSFEEVPCNILDYATRDRRWVQGNIQHLGLLTGSGLHLTNRLHFLFGALAYISSLLWMLMLSLSSADALIRATTDNDYFTQTYQLFPNWQVAETGLINALLMCTVVLLMFPKVLGVLLALKQRRAEFGGARALLSGALAEALFALLIAPLMMVYHAFFVLSVFLGYQVSWNAQEREGRMLSWHEAFKRTALASAIAVLWAVVTYLFAPLMFWWMVPVFTGVILAAPIVRYSSSLELGRWARLHGLFISPSEAVEPSELKQLRLRLANMPQQPSQIAFTPILPTEQWRDMPMQSFDTADTPEVLVSVNR</sequence>
<feature type="transmembrane region" description="Helical" evidence="12">
    <location>
        <begin position="390"/>
        <end position="409"/>
    </location>
</feature>
<feature type="transmembrane region" description="Helical" evidence="12">
    <location>
        <begin position="502"/>
        <end position="519"/>
    </location>
</feature>
<dbReference type="InterPro" id="IPR001173">
    <property type="entry name" value="Glyco_trans_2-like"/>
</dbReference>
<comment type="similarity">
    <text evidence="3">Belongs to the glycosyltransferase 2 family. OpgH subfamily.</text>
</comment>
<keyword evidence="10 12" id="KW-1133">Transmembrane helix</keyword>
<evidence type="ECO:0000256" key="3">
    <source>
        <dbReference type="ARBA" id="ARBA00009337"/>
    </source>
</evidence>
<organism evidence="14 15">
    <name type="scientific">Bowmanella yangjiangensis</name>
    <dbReference type="NCBI Taxonomy" id="2811230"/>
    <lineage>
        <taxon>Bacteria</taxon>
        <taxon>Pseudomonadati</taxon>
        <taxon>Pseudomonadota</taxon>
        <taxon>Gammaproteobacteria</taxon>
        <taxon>Alteromonadales</taxon>
        <taxon>Alteromonadaceae</taxon>
        <taxon>Bowmanella</taxon>
    </lineage>
</organism>
<feature type="domain" description="Glycosyltransferase 2-like" evidence="13">
    <location>
        <begin position="219"/>
        <end position="411"/>
    </location>
</feature>
<evidence type="ECO:0000256" key="6">
    <source>
        <dbReference type="ARBA" id="ARBA00022519"/>
    </source>
</evidence>
<comment type="subcellular location">
    <subcellularLocation>
        <location evidence="1">Cell inner membrane</location>
        <topology evidence="1">Multi-pass membrane protein</topology>
    </subcellularLocation>
</comment>
<evidence type="ECO:0000256" key="10">
    <source>
        <dbReference type="ARBA" id="ARBA00022989"/>
    </source>
</evidence>
<dbReference type="RefSeq" id="WP_206594132.1">
    <property type="nucleotide sequence ID" value="NZ_JAFKCS010000008.1"/>
</dbReference>
<feature type="transmembrane region" description="Helical" evidence="12">
    <location>
        <begin position="442"/>
        <end position="466"/>
    </location>
</feature>
<dbReference type="EMBL" id="JAFKCS010000008">
    <property type="protein sequence ID" value="MBN7820299.1"/>
    <property type="molecule type" value="Genomic_DNA"/>
</dbReference>
<keyword evidence="8" id="KW-0808">Transferase</keyword>
<evidence type="ECO:0000313" key="14">
    <source>
        <dbReference type="EMBL" id="MBN7820299.1"/>
    </source>
</evidence>
<evidence type="ECO:0000259" key="13">
    <source>
        <dbReference type="Pfam" id="PF13632"/>
    </source>
</evidence>
<feature type="transmembrane region" description="Helical" evidence="12">
    <location>
        <begin position="68"/>
        <end position="95"/>
    </location>
</feature>
<evidence type="ECO:0000313" key="15">
    <source>
        <dbReference type="Proteomes" id="UP000663992"/>
    </source>
</evidence>
<protein>
    <recommendedName>
        <fullName evidence="4">Glucans biosynthesis glucosyltransferase H</fullName>
    </recommendedName>
</protein>
<comment type="caution">
    <text evidence="14">The sequence shown here is derived from an EMBL/GenBank/DDBJ whole genome shotgun (WGS) entry which is preliminary data.</text>
</comment>
<keyword evidence="6" id="KW-0997">Cell inner membrane</keyword>
<reference evidence="14 15" key="1">
    <citation type="submission" date="2021-03" db="EMBL/GenBank/DDBJ databases">
        <title>novel species isolated from a fishpond in China.</title>
        <authorList>
            <person name="Lu H."/>
            <person name="Cai Z."/>
        </authorList>
    </citation>
    <scope>NUCLEOTIDE SEQUENCE [LARGE SCALE GENOMIC DNA]</scope>
    <source>
        <strain evidence="14 15">Y57</strain>
    </source>
</reference>
<evidence type="ECO:0000256" key="5">
    <source>
        <dbReference type="ARBA" id="ARBA00022475"/>
    </source>
</evidence>